<dbReference type="EMBL" id="CP016796">
    <property type="protein sequence ID" value="API87227.1"/>
    <property type="molecule type" value="Genomic_DNA"/>
</dbReference>
<dbReference type="OrthoDB" id="5605584at2"/>
<feature type="chain" id="PRO_5012521236" evidence="1">
    <location>
        <begin position="25"/>
        <end position="544"/>
    </location>
</feature>
<name>A0A1L4BTT6_9GAMM</name>
<dbReference type="RefSeq" id="WP_072712955.1">
    <property type="nucleotide sequence ID" value="NZ_CP016796.1"/>
</dbReference>
<keyword evidence="1" id="KW-0732">Signal</keyword>
<accession>A0A1L4BTT6</accession>
<evidence type="ECO:0000313" key="2">
    <source>
        <dbReference type="EMBL" id="API87227.1"/>
    </source>
</evidence>
<evidence type="ECO:0000313" key="3">
    <source>
        <dbReference type="Proteomes" id="UP000184222"/>
    </source>
</evidence>
<organism evidence="2 3">
    <name type="scientific">Francisella uliginis</name>
    <dbReference type="NCBI Taxonomy" id="573570"/>
    <lineage>
        <taxon>Bacteria</taxon>
        <taxon>Pseudomonadati</taxon>
        <taxon>Pseudomonadota</taxon>
        <taxon>Gammaproteobacteria</taxon>
        <taxon>Thiotrichales</taxon>
        <taxon>Francisellaceae</taxon>
        <taxon>Francisella</taxon>
    </lineage>
</organism>
<evidence type="ECO:0000256" key="1">
    <source>
        <dbReference type="SAM" id="SignalP"/>
    </source>
</evidence>
<protein>
    <submittedName>
        <fullName evidence="2">Uncharacterized protein</fullName>
    </submittedName>
</protein>
<gene>
    <name evidence="2" type="ORF">F7310_07575</name>
</gene>
<dbReference type="Proteomes" id="UP000184222">
    <property type="component" value="Chromosome"/>
</dbReference>
<dbReference type="AlphaFoldDB" id="A0A1L4BTT6"/>
<dbReference type="KEGG" id="frx:F7310_07575"/>
<dbReference type="STRING" id="573570.F7310_07575"/>
<proteinExistence type="predicted"/>
<sequence length="544" mass="59786">MSFKKIFLVTSICTATLATTNLYAAAVVPSHKTTTQDSSVIKNTIISNLDSLFPFQTHITVGKVDKDSNGDITASDVLIVSSGDKNPNVSIDKLVIKGLKVNQKINDDVSIKIEGLRVTNLASSVASSNAVSAKVNPKKLSGDDNLYKIAMNAIGKGVYNLDIDYDHSDSTLKFDLDSTVNKKPFVKEDFELTSFDLSDTAFDNDFLASLKNKVMSSKIKDLDFDANFTEVLKEITLQYLGKDYKQTPNLDINGSLGKKPGELELNVDGNLGSQSHVKYNVVVDGIDLENTQIKDIINGSNAFLKNAYIQTNTADVAIQLNFDKDSFAKKSPAQQVLDLLGKKQLNIKITSDSSYKDSKYNNNFNLQAEGLAKLSASTKAMVDGKLSLLPYLGVVNKNQKDLYNCKNQLCLTDIDFSFANNGLLEKIARYTNKDPNTTPQQILGSYGALLQLFAVQQQDQFLRKTLSSFAMFLQNPKNISIHAKASKPVNQTALLNMLVDDTKSLKKHNPVKTNGGRVNLSNSPNIKLINDIQKVFKITFDVNS</sequence>
<keyword evidence="3" id="KW-1185">Reference proteome</keyword>
<reference evidence="2 3" key="1">
    <citation type="journal article" date="2016" name="Appl. Environ. Microbiol.">
        <title>Whole genome relationships among Francisella bacteria of diverse origin define new species and provide specific regions for detection.</title>
        <authorList>
            <person name="Challacombe J.F."/>
            <person name="Petersen J.M."/>
            <person name="Gallegos-Graves V."/>
            <person name="Hodge D."/>
            <person name="Pillai S."/>
            <person name="Kuske C.R."/>
        </authorList>
    </citation>
    <scope>NUCLEOTIDE SEQUENCE [LARGE SCALE GENOMIC DNA]</scope>
    <source>
        <strain evidence="3">TX07-7310</strain>
    </source>
</reference>
<feature type="signal peptide" evidence="1">
    <location>
        <begin position="1"/>
        <end position="24"/>
    </location>
</feature>